<dbReference type="EMBL" id="CAJVQA010002495">
    <property type="protein sequence ID" value="CAG8549060.1"/>
    <property type="molecule type" value="Genomic_DNA"/>
</dbReference>
<dbReference type="AlphaFoldDB" id="A0A9N9B0D7"/>
<keyword evidence="2" id="KW-1185">Reference proteome</keyword>
<organism evidence="1 2">
    <name type="scientific">Cetraspora pellucida</name>
    <dbReference type="NCBI Taxonomy" id="1433469"/>
    <lineage>
        <taxon>Eukaryota</taxon>
        <taxon>Fungi</taxon>
        <taxon>Fungi incertae sedis</taxon>
        <taxon>Mucoromycota</taxon>
        <taxon>Glomeromycotina</taxon>
        <taxon>Glomeromycetes</taxon>
        <taxon>Diversisporales</taxon>
        <taxon>Gigasporaceae</taxon>
        <taxon>Cetraspora</taxon>
    </lineage>
</organism>
<comment type="caution">
    <text evidence="1">The sequence shown here is derived from an EMBL/GenBank/DDBJ whole genome shotgun (WGS) entry which is preliminary data.</text>
</comment>
<sequence length="156" mass="17767">MPKESEISNEKQINNKQIEALPVVTLDAGKALINYKYQIPPIVKLVVLYIENRVMDFQSAMQKNSKIPSMKLFLIDMNEANKHVASCYQSHLASPRWLFKMIVIGKSELGKTNILTNLFLSDKAKYIYKGKKGSRRYISCDNLIVCGYHSVSQNGH</sequence>
<dbReference type="Proteomes" id="UP000789759">
    <property type="component" value="Unassembled WGS sequence"/>
</dbReference>
<proteinExistence type="predicted"/>
<dbReference type="OrthoDB" id="2424110at2759"/>
<evidence type="ECO:0000313" key="2">
    <source>
        <dbReference type="Proteomes" id="UP000789759"/>
    </source>
</evidence>
<name>A0A9N9B0D7_9GLOM</name>
<protein>
    <submittedName>
        <fullName evidence="1">760_t:CDS:1</fullName>
    </submittedName>
</protein>
<reference evidence="1" key="1">
    <citation type="submission" date="2021-06" db="EMBL/GenBank/DDBJ databases">
        <authorList>
            <person name="Kallberg Y."/>
            <person name="Tangrot J."/>
            <person name="Rosling A."/>
        </authorList>
    </citation>
    <scope>NUCLEOTIDE SEQUENCE</scope>
    <source>
        <strain evidence="1">FL966</strain>
    </source>
</reference>
<gene>
    <name evidence="1" type="ORF">CPELLU_LOCUS4661</name>
</gene>
<accession>A0A9N9B0D7</accession>
<evidence type="ECO:0000313" key="1">
    <source>
        <dbReference type="EMBL" id="CAG8549060.1"/>
    </source>
</evidence>